<dbReference type="InterPro" id="IPR001965">
    <property type="entry name" value="Znf_PHD"/>
</dbReference>
<dbReference type="CDD" id="cd15534">
    <property type="entry name" value="PHD2_PHF12_Rco1"/>
    <property type="match status" value="1"/>
</dbReference>
<evidence type="ECO:0000256" key="5">
    <source>
        <dbReference type="SAM" id="MobiDB-lite"/>
    </source>
</evidence>
<dbReference type="Pfam" id="PF16737">
    <property type="entry name" value="PHF12_MRG_bd"/>
    <property type="match status" value="1"/>
</dbReference>
<gene>
    <name evidence="9" type="primary">LOC108619024</name>
</gene>
<feature type="compositionally biased region" description="Polar residues" evidence="5">
    <location>
        <begin position="467"/>
        <end position="477"/>
    </location>
</feature>
<name>A0ABM1PUB5_DROAR</name>
<dbReference type="Gene3D" id="2.30.30.1150">
    <property type="match status" value="1"/>
</dbReference>
<dbReference type="InterPro" id="IPR019786">
    <property type="entry name" value="Zinc_finger_PHD-type_CS"/>
</dbReference>
<reference evidence="8" key="1">
    <citation type="journal article" date="1997" name="Nucleic Acids Res.">
        <title>tRNAscan-SE: a program for improved detection of transfer RNA genes in genomic sequence.</title>
        <authorList>
            <person name="Lowe T.M."/>
            <person name="Eddy S.R."/>
        </authorList>
    </citation>
    <scope>NUCLEOTIDE SEQUENCE [LARGE SCALE GENOMIC DNA]</scope>
</reference>
<feature type="compositionally biased region" description="Low complexity" evidence="5">
    <location>
        <begin position="478"/>
        <end position="488"/>
    </location>
</feature>
<dbReference type="PROSITE" id="PS50006">
    <property type="entry name" value="FHA_DOMAIN"/>
    <property type="match status" value="1"/>
</dbReference>
<dbReference type="InterPro" id="IPR011011">
    <property type="entry name" value="Znf_FYVE_PHD"/>
</dbReference>
<dbReference type="PANTHER" id="PTHR46309:SF1">
    <property type="entry name" value="PHD FINGER PROTEIN 12"/>
    <property type="match status" value="1"/>
</dbReference>
<dbReference type="PROSITE" id="PS50016">
    <property type="entry name" value="ZF_PHD_2"/>
    <property type="match status" value="2"/>
</dbReference>
<reference evidence="9" key="3">
    <citation type="submission" date="2025-08" db="UniProtKB">
        <authorList>
            <consortium name="RefSeq"/>
        </authorList>
    </citation>
    <scope>IDENTIFICATION</scope>
    <source>
        <tissue evidence="9">Whole organism</tissue>
    </source>
</reference>
<dbReference type="InterPro" id="IPR019787">
    <property type="entry name" value="Znf_PHD-finger"/>
</dbReference>
<dbReference type="InterPro" id="IPR042163">
    <property type="entry name" value="PHF12"/>
</dbReference>
<dbReference type="PANTHER" id="PTHR46309">
    <property type="entry name" value="PHD FINGER PROTEIN 12"/>
    <property type="match status" value="1"/>
</dbReference>
<dbReference type="PROSITE" id="PS01359">
    <property type="entry name" value="ZF_PHD_1"/>
    <property type="match status" value="1"/>
</dbReference>
<feature type="domain" description="FHA" evidence="6">
    <location>
        <begin position="747"/>
        <end position="799"/>
    </location>
</feature>
<feature type="region of interest" description="Disordered" evidence="5">
    <location>
        <begin position="460"/>
        <end position="539"/>
    </location>
</feature>
<feature type="compositionally biased region" description="Basic and acidic residues" evidence="5">
    <location>
        <begin position="175"/>
        <end position="186"/>
    </location>
</feature>
<dbReference type="SUPFAM" id="SSF57903">
    <property type="entry name" value="FYVE/PHD zinc finger"/>
    <property type="match status" value="2"/>
</dbReference>
<evidence type="ECO:0000259" key="6">
    <source>
        <dbReference type="PROSITE" id="PS50006"/>
    </source>
</evidence>
<dbReference type="GeneID" id="108619024"/>
<feature type="region of interest" description="Disordered" evidence="5">
    <location>
        <begin position="131"/>
        <end position="204"/>
    </location>
</feature>
<organism evidence="8 9">
    <name type="scientific">Drosophila arizonae</name>
    <name type="common">Fruit fly</name>
    <dbReference type="NCBI Taxonomy" id="7263"/>
    <lineage>
        <taxon>Eukaryota</taxon>
        <taxon>Metazoa</taxon>
        <taxon>Ecdysozoa</taxon>
        <taxon>Arthropoda</taxon>
        <taxon>Hexapoda</taxon>
        <taxon>Insecta</taxon>
        <taxon>Pterygota</taxon>
        <taxon>Neoptera</taxon>
        <taxon>Endopterygota</taxon>
        <taxon>Diptera</taxon>
        <taxon>Brachycera</taxon>
        <taxon>Muscomorpha</taxon>
        <taxon>Ephydroidea</taxon>
        <taxon>Drosophilidae</taxon>
        <taxon>Drosophila</taxon>
    </lineage>
</organism>
<feature type="compositionally biased region" description="Basic and acidic residues" evidence="5">
    <location>
        <begin position="497"/>
        <end position="525"/>
    </location>
</feature>
<evidence type="ECO:0000256" key="4">
    <source>
        <dbReference type="PROSITE-ProRule" id="PRU00146"/>
    </source>
</evidence>
<dbReference type="RefSeq" id="XP_017870801.1">
    <property type="nucleotide sequence ID" value="XM_018015312.1"/>
</dbReference>
<dbReference type="InterPro" id="IPR038098">
    <property type="entry name" value="PHF12_MRG-bd_sf"/>
</dbReference>
<reference evidence="8" key="2">
    <citation type="journal article" date="2016" name="G3 (Bethesda)">
        <title>Genome Evolution in Three Species of Cactophilic Drosophila.</title>
        <authorList>
            <person name="Sanchez-Flores A."/>
            <person name="Penazola F."/>
            <person name="Carpinteyro-Ponce J."/>
            <person name="Nazario-Yepiz N."/>
            <person name="Abreu-Goodger C."/>
            <person name="Machado C.A."/>
            <person name="Markow T.A."/>
        </authorList>
    </citation>
    <scope>NUCLEOTIDE SEQUENCE [LARGE SCALE GENOMIC DNA]</scope>
</reference>
<accession>A0ABM1PUB5</accession>
<keyword evidence="3" id="KW-0862">Zinc</keyword>
<evidence type="ECO:0000313" key="9">
    <source>
        <dbReference type="RefSeq" id="XP_017870801.1"/>
    </source>
</evidence>
<dbReference type="Gene3D" id="3.30.40.10">
    <property type="entry name" value="Zinc/RING finger domain, C3HC4 (zinc finger)"/>
    <property type="match status" value="1"/>
</dbReference>
<feature type="region of interest" description="Disordered" evidence="5">
    <location>
        <begin position="229"/>
        <end position="263"/>
    </location>
</feature>
<feature type="compositionally biased region" description="Polar residues" evidence="5">
    <location>
        <begin position="151"/>
        <end position="160"/>
    </location>
</feature>
<dbReference type="InterPro" id="IPR000253">
    <property type="entry name" value="FHA_dom"/>
</dbReference>
<proteinExistence type="predicted"/>
<dbReference type="SMART" id="SM00249">
    <property type="entry name" value="PHD"/>
    <property type="match status" value="2"/>
</dbReference>
<evidence type="ECO:0000256" key="1">
    <source>
        <dbReference type="ARBA" id="ARBA00022723"/>
    </source>
</evidence>
<feature type="domain" description="PHD-type" evidence="7">
    <location>
        <begin position="278"/>
        <end position="328"/>
    </location>
</feature>
<protein>
    <submittedName>
        <fullName evidence="9">PHD finger protein 12</fullName>
    </submittedName>
</protein>
<evidence type="ECO:0000259" key="7">
    <source>
        <dbReference type="PROSITE" id="PS50016"/>
    </source>
</evidence>
<dbReference type="Pfam" id="PF00628">
    <property type="entry name" value="PHD"/>
    <property type="match status" value="2"/>
</dbReference>
<keyword evidence="1" id="KW-0479">Metal-binding</keyword>
<keyword evidence="8" id="KW-1185">Reference proteome</keyword>
<sequence length="911" mass="103091">MQRCDWFWFQLFQANKIWLTKNLIKMSKADQDPNGSLSIMEQIKILIKPPPNEEEKMIQRTTNTKHPYYRRPGRGHNHDLCDACEEGGNLLCCDRCPSSFHLQCHDPPLNEEDIPSGQWLCHSCRMAKVSQPTSSSKASSVERVPSGGSGSRANTPSSGELESIPLKIRNLRKRSNSERNSTEKLLSKMPLAIQRALDPNRKPTPLDDVIRAASMLNPQQFSLPPELELHTQFPGNGKVQPVQQPHSGTGNGHRKPSNQRRNSKPFELDAQGLVPLPAKTCFYCTRSCKRAPLISCDYCPLYYHQDCLDPPLTALPAGLWMCPNHVENFIDANMTNSISATERVRLWNRFHQPLDHENVKMEFFRRVNTRNPPFRMKLAMRGRAHIDVPAIVRYHYEHPPALLPSMRQTLRYDRVKRRKQLPTAVEEISRESVTESLLKDLEALRCARAKFREIQKELGRTPLDGSLSDSDMESVTEQQPQQQQQQQQESNGLVESPKTEVTDERAADSQKANSEHKEATREEPKLSNSCQGHGESMELSYEEDEEECKANVVIDADLCHLDVDLIKKLAHQRLQQLVQEHPEIVTQYKNRTAARRLRQLSAAMQPAGQSIALQGDLAPEDMRRFSLLFTSETSSILAQKNGNAADEDPMMALHPALATAAAIAAADTAAESYVPRQRSDTEKAYELATRLELKLLQCKVRARAVLTPLGDMLEDSRWFNTLGLEQSIFMRYRTLYIGYGGHYTPSTTLAHTETVDLSAIGYCSRISPQHAIIFYDEFTKSYELINYSEFGTEVNGQLYTCDLTEHAPTHAGKRMRPDDAELKRRVDDLLDKRRHIQRQYSEPKRETHERLAPIIKHACRCLTAAPVPMVPGAWEGSAVLAHGSLLRFGCLSFVFSVPSTDMSCGRLISAK</sequence>
<keyword evidence="2 4" id="KW-0863">Zinc-finger</keyword>
<evidence type="ECO:0000313" key="8">
    <source>
        <dbReference type="Proteomes" id="UP000694904"/>
    </source>
</evidence>
<dbReference type="CDD" id="cd15533">
    <property type="entry name" value="PHD1_PHF12"/>
    <property type="match status" value="1"/>
</dbReference>
<evidence type="ECO:0000256" key="2">
    <source>
        <dbReference type="ARBA" id="ARBA00022771"/>
    </source>
</evidence>
<feature type="domain" description="PHD-type" evidence="7">
    <location>
        <begin position="78"/>
        <end position="127"/>
    </location>
</feature>
<dbReference type="InterPro" id="IPR013083">
    <property type="entry name" value="Znf_RING/FYVE/PHD"/>
</dbReference>
<dbReference type="InterPro" id="IPR031966">
    <property type="entry name" value="PHF12_MRG-bd"/>
</dbReference>
<feature type="compositionally biased region" description="Basic residues" evidence="5">
    <location>
        <begin position="252"/>
        <end position="263"/>
    </location>
</feature>
<dbReference type="Gene3D" id="6.10.20.60">
    <property type="entry name" value="PHD finger protein 12"/>
    <property type="match status" value="1"/>
</dbReference>
<dbReference type="Proteomes" id="UP000694904">
    <property type="component" value="Chromosome X"/>
</dbReference>
<evidence type="ECO:0000256" key="3">
    <source>
        <dbReference type="ARBA" id="ARBA00022833"/>
    </source>
</evidence>